<dbReference type="Proteomes" id="UP000238916">
    <property type="component" value="Unassembled WGS sequence"/>
</dbReference>
<dbReference type="PANTHER" id="PTHR32089:SF112">
    <property type="entry name" value="LYSOZYME-LIKE PROTEIN-RELATED"/>
    <property type="match status" value="1"/>
</dbReference>
<gene>
    <name evidence="5" type="ORF">SBF1_6070003</name>
</gene>
<proteinExistence type="inferred from homology"/>
<dbReference type="GO" id="GO:0007165">
    <property type="term" value="P:signal transduction"/>
    <property type="evidence" value="ECO:0007669"/>
    <property type="project" value="UniProtKB-KW"/>
</dbReference>
<dbReference type="Pfam" id="PF00015">
    <property type="entry name" value="MCPsignal"/>
    <property type="match status" value="1"/>
</dbReference>
<evidence type="ECO:0000256" key="2">
    <source>
        <dbReference type="ARBA" id="ARBA00029447"/>
    </source>
</evidence>
<keyword evidence="1 3" id="KW-0807">Transducer</keyword>
<evidence type="ECO:0000313" key="6">
    <source>
        <dbReference type="Proteomes" id="UP000238916"/>
    </source>
</evidence>
<dbReference type="SUPFAM" id="SSF58104">
    <property type="entry name" value="Methyl-accepting chemotaxis protein (MCP) signaling domain"/>
    <property type="match status" value="1"/>
</dbReference>
<dbReference type="GO" id="GO:0004888">
    <property type="term" value="F:transmembrane signaling receptor activity"/>
    <property type="evidence" value="ECO:0007669"/>
    <property type="project" value="InterPro"/>
</dbReference>
<reference evidence="6" key="1">
    <citation type="submission" date="2018-02" db="EMBL/GenBank/DDBJ databases">
        <authorList>
            <person name="Hausmann B."/>
        </authorList>
    </citation>
    <scope>NUCLEOTIDE SEQUENCE [LARGE SCALE GENOMIC DNA]</scope>
    <source>
        <strain evidence="6">Peat soil MAG SbF1</strain>
    </source>
</reference>
<feature type="domain" description="Methyl-accepting transducer" evidence="4">
    <location>
        <begin position="10"/>
        <end position="59"/>
    </location>
</feature>
<dbReference type="PRINTS" id="PR00260">
    <property type="entry name" value="CHEMTRNSDUCR"/>
</dbReference>
<dbReference type="AlphaFoldDB" id="A0A2U3LLB4"/>
<dbReference type="InterPro" id="IPR004090">
    <property type="entry name" value="Chemotax_Me-accpt_rcpt"/>
</dbReference>
<evidence type="ECO:0000256" key="1">
    <source>
        <dbReference type="ARBA" id="ARBA00023224"/>
    </source>
</evidence>
<dbReference type="GO" id="GO:0016020">
    <property type="term" value="C:membrane"/>
    <property type="evidence" value="ECO:0007669"/>
    <property type="project" value="InterPro"/>
</dbReference>
<evidence type="ECO:0000259" key="4">
    <source>
        <dbReference type="PROSITE" id="PS50111"/>
    </source>
</evidence>
<dbReference type="PROSITE" id="PS50111">
    <property type="entry name" value="CHEMOTAXIS_TRANSDUC_2"/>
    <property type="match status" value="1"/>
</dbReference>
<dbReference type="GO" id="GO:0006935">
    <property type="term" value="P:chemotaxis"/>
    <property type="evidence" value="ECO:0007669"/>
    <property type="project" value="InterPro"/>
</dbReference>
<name>A0A2U3LLB4_9FIRM</name>
<dbReference type="EMBL" id="OMOF01000565">
    <property type="protein sequence ID" value="SPF52703.1"/>
    <property type="molecule type" value="Genomic_DNA"/>
</dbReference>
<sequence>MVNQRKPIGMVSVATYLLQISSQTNLLALKVAIVAARVGEAGKGFSVVGVEIRKLVEDSRKTFPSFMSTTGQEDLGACNSGEFR</sequence>
<accession>A0A2U3LLB4</accession>
<protein>
    <recommendedName>
        <fullName evidence="4">Methyl-accepting transducer domain-containing protein</fullName>
    </recommendedName>
</protein>
<evidence type="ECO:0000256" key="3">
    <source>
        <dbReference type="PROSITE-ProRule" id="PRU00284"/>
    </source>
</evidence>
<comment type="similarity">
    <text evidence="2">Belongs to the methyl-accepting chemotaxis (MCP) protein family.</text>
</comment>
<dbReference type="Gene3D" id="1.10.287.950">
    <property type="entry name" value="Methyl-accepting chemotaxis protein"/>
    <property type="match status" value="1"/>
</dbReference>
<dbReference type="InterPro" id="IPR004089">
    <property type="entry name" value="MCPsignal_dom"/>
</dbReference>
<organism evidence="5 6">
    <name type="scientific">Candidatus Desulfosporosinus infrequens</name>
    <dbReference type="NCBI Taxonomy" id="2043169"/>
    <lineage>
        <taxon>Bacteria</taxon>
        <taxon>Bacillati</taxon>
        <taxon>Bacillota</taxon>
        <taxon>Clostridia</taxon>
        <taxon>Eubacteriales</taxon>
        <taxon>Desulfitobacteriaceae</taxon>
        <taxon>Desulfosporosinus</taxon>
    </lineage>
</organism>
<evidence type="ECO:0000313" key="5">
    <source>
        <dbReference type="EMBL" id="SPF52703.1"/>
    </source>
</evidence>
<dbReference type="PANTHER" id="PTHR32089">
    <property type="entry name" value="METHYL-ACCEPTING CHEMOTAXIS PROTEIN MCPB"/>
    <property type="match status" value="1"/>
</dbReference>